<dbReference type="EMBL" id="CP038008">
    <property type="protein sequence ID" value="QBY30100.1"/>
    <property type="molecule type" value="Genomic_DNA"/>
</dbReference>
<dbReference type="AlphaFoldDB" id="A0A482PR50"/>
<accession>A0A482PR50</accession>
<reference evidence="1" key="1">
    <citation type="submission" date="2019-03" db="EMBL/GenBank/DDBJ databases">
        <title>Complete genome sequence of enteropathogenic Citrobacter rodentium strain DBS100.</title>
        <authorList>
            <person name="Popov G."/>
            <person name="Fiebig A."/>
            <person name="Shideler S."/>
            <person name="Coombes B."/>
            <person name="Savchenko A."/>
        </authorList>
    </citation>
    <scope>NUCLEOTIDE SEQUENCE</scope>
    <source>
        <strain evidence="1">DBS100</strain>
    </source>
</reference>
<name>A0A482PR50_CITRO</name>
<proteinExistence type="predicted"/>
<sequence>MPPASRFFRVCPSAAVLSRAKSFFLVSPCPHCDVKRGKTLKLNVGWRPCLIRPATTVLA</sequence>
<organism evidence="1">
    <name type="scientific">Citrobacter rodentium</name>
    <dbReference type="NCBI Taxonomy" id="67825"/>
    <lineage>
        <taxon>Bacteria</taxon>
        <taxon>Pseudomonadati</taxon>
        <taxon>Pseudomonadota</taxon>
        <taxon>Gammaproteobacteria</taxon>
        <taxon>Enterobacterales</taxon>
        <taxon>Enterobacteriaceae</taxon>
        <taxon>Citrobacter</taxon>
    </lineage>
</organism>
<evidence type="ECO:0000313" key="1">
    <source>
        <dbReference type="EMBL" id="QBY30100.1"/>
    </source>
</evidence>
<protein>
    <submittedName>
        <fullName evidence="1">Uncharacterized protein</fullName>
    </submittedName>
</protein>
<gene>
    <name evidence="1" type="ORF">E2R62_15455</name>
</gene>